<dbReference type="PANTHER" id="PTHR12149">
    <property type="entry name" value="FRUCTOSAMINE 3 KINASE-RELATED PROTEIN"/>
    <property type="match status" value="1"/>
</dbReference>
<comment type="similarity">
    <text evidence="1">Belongs to the fructosamine kinase family.</text>
</comment>
<dbReference type="Pfam" id="PF03881">
    <property type="entry name" value="Fructosamin_kin"/>
    <property type="match status" value="1"/>
</dbReference>
<dbReference type="InterPro" id="IPR016477">
    <property type="entry name" value="Fructo-/Ketosamine-3-kinase"/>
</dbReference>
<gene>
    <name evidence="2" type="ORF">GLW04_10465</name>
</gene>
<dbReference type="RefSeq" id="WP_160836902.1">
    <property type="nucleotide sequence ID" value="NZ_WMET01000002.1"/>
</dbReference>
<keyword evidence="1 2" id="KW-0808">Transferase</keyword>
<dbReference type="SUPFAM" id="SSF56112">
    <property type="entry name" value="Protein kinase-like (PK-like)"/>
    <property type="match status" value="1"/>
</dbReference>
<dbReference type="PIRSF" id="PIRSF006221">
    <property type="entry name" value="Ketosamine-3-kinase"/>
    <property type="match status" value="1"/>
</dbReference>
<organism evidence="2 3">
    <name type="scientific">Halobacillus litoralis</name>
    <dbReference type="NCBI Taxonomy" id="45668"/>
    <lineage>
        <taxon>Bacteria</taxon>
        <taxon>Bacillati</taxon>
        <taxon>Bacillota</taxon>
        <taxon>Bacilli</taxon>
        <taxon>Bacillales</taxon>
        <taxon>Bacillaceae</taxon>
        <taxon>Halobacillus</taxon>
    </lineage>
</organism>
<evidence type="ECO:0000256" key="1">
    <source>
        <dbReference type="PIRNR" id="PIRNR006221"/>
    </source>
</evidence>
<dbReference type="PANTHER" id="PTHR12149:SF8">
    <property type="entry name" value="PROTEIN-RIBULOSAMINE 3-KINASE"/>
    <property type="match status" value="1"/>
</dbReference>
<reference evidence="2 3" key="1">
    <citation type="submission" date="2019-11" db="EMBL/GenBank/DDBJ databases">
        <title>Genome sequences of 17 halophilic strains isolated from different environments.</title>
        <authorList>
            <person name="Furrow R.E."/>
        </authorList>
    </citation>
    <scope>NUCLEOTIDE SEQUENCE [LARGE SCALE GENOMIC DNA]</scope>
    <source>
        <strain evidence="2 3">22511_23_Filter</strain>
    </source>
</reference>
<name>A0A845DVH9_9BACI</name>
<accession>A0A845DVH9</accession>
<dbReference type="Gene3D" id="3.30.200.20">
    <property type="entry name" value="Phosphorylase Kinase, domain 1"/>
    <property type="match status" value="1"/>
</dbReference>
<proteinExistence type="inferred from homology"/>
<dbReference type="AlphaFoldDB" id="A0A845DVH9"/>
<comment type="caution">
    <text evidence="2">The sequence shown here is derived from an EMBL/GenBank/DDBJ whole genome shotgun (WGS) entry which is preliminary data.</text>
</comment>
<protein>
    <submittedName>
        <fullName evidence="2">Phosphotransferase</fullName>
    </submittedName>
</protein>
<dbReference type="Gene3D" id="3.90.1200.10">
    <property type="match status" value="1"/>
</dbReference>
<dbReference type="GO" id="GO:0016301">
    <property type="term" value="F:kinase activity"/>
    <property type="evidence" value="ECO:0007669"/>
    <property type="project" value="UniProtKB-UniRule"/>
</dbReference>
<keyword evidence="1" id="KW-0418">Kinase</keyword>
<dbReference type="InterPro" id="IPR011009">
    <property type="entry name" value="Kinase-like_dom_sf"/>
</dbReference>
<dbReference type="OrthoDB" id="5291879at2"/>
<evidence type="ECO:0000313" key="3">
    <source>
        <dbReference type="Proteomes" id="UP000460949"/>
    </source>
</evidence>
<evidence type="ECO:0000313" key="2">
    <source>
        <dbReference type="EMBL" id="MYL20312.1"/>
    </source>
</evidence>
<dbReference type="Proteomes" id="UP000460949">
    <property type="component" value="Unassembled WGS sequence"/>
</dbReference>
<sequence length="287" mass="32503">MEIIKKTLSRIGDDSEVQKQTAVSGGDINQAFYVQTQSQEYFMKTNAGVPSHFFQVEAEGLQAIQQTGTIRVPEVYHYDQPEDGESAALLMEWIHSGSMNDHASLGSQLAHMHSHTNASYGYGTPTFVGQLDQPNTWAPSWVDYYRTCRLGAQLDIGISKNRLTSKRRSRLEALMNKLDQYLPAHPKASLLHGDLWAGNYMMDEQGRPVLIDPSILYGDHAFELAFTEVFGGFPSDFYEHYQEVLPLPVHYEETKALYQLFYLLAHLNMFGESYGPPVDRILKHYTG</sequence>
<dbReference type="EMBL" id="WMET01000002">
    <property type="protein sequence ID" value="MYL20312.1"/>
    <property type="molecule type" value="Genomic_DNA"/>
</dbReference>